<sequence length="234" mass="26507">MTLSEVKNSKIWTVDPVFQNGEFEDSKVESEMESVVESDQIQGSTSNVIREYTDRIIKSIKESLSFCVNTENIANISLLDLCVQNEQINRIKVDLNKFHENVSLSERLVEKYVSTIGWICSSVKWSNGVKLDIEESDEKLNELAKSFSDSHPFDESNLDSDFRDIPPTNEPVNDFFSTATRGLSSLVNNMKKNKAKTDLLSSVIMHQNNELEKINSSAQNLRDRVSSMNSLLKS</sequence>
<accession>Q4UIG6</accession>
<gene>
    <name evidence="1" type="ORF">TA16120</name>
</gene>
<protein>
    <recommendedName>
        <fullName evidence="3">t-SNARE coiled-coil homology domain-containing protein</fullName>
    </recommendedName>
</protein>
<dbReference type="Gene3D" id="1.20.5.110">
    <property type="match status" value="1"/>
</dbReference>
<dbReference type="InParanoid" id="Q4UIG6"/>
<dbReference type="SUPFAM" id="SSF58038">
    <property type="entry name" value="SNARE fusion complex"/>
    <property type="match status" value="1"/>
</dbReference>
<dbReference type="OrthoDB" id="361317at2759"/>
<dbReference type="eggNOG" id="ENOG502TN60">
    <property type="taxonomic scope" value="Eukaryota"/>
</dbReference>
<dbReference type="RefSeq" id="XP_953801.1">
    <property type="nucleotide sequence ID" value="XM_948708.1"/>
</dbReference>
<dbReference type="OMA" id="GWICSSV"/>
<evidence type="ECO:0000313" key="1">
    <source>
        <dbReference type="EMBL" id="CAI73123.1"/>
    </source>
</evidence>
<organism evidence="1 2">
    <name type="scientific">Theileria annulata</name>
    <dbReference type="NCBI Taxonomy" id="5874"/>
    <lineage>
        <taxon>Eukaryota</taxon>
        <taxon>Sar</taxon>
        <taxon>Alveolata</taxon>
        <taxon>Apicomplexa</taxon>
        <taxon>Aconoidasida</taxon>
        <taxon>Piroplasmida</taxon>
        <taxon>Theileriidae</taxon>
        <taxon>Theileria</taxon>
    </lineage>
</organism>
<dbReference type="AlphaFoldDB" id="Q4UIG6"/>
<name>Q4UIG6_THEAN</name>
<dbReference type="VEuPathDB" id="PiroplasmaDB:TA16120"/>
<dbReference type="Proteomes" id="UP000001950">
    <property type="component" value="Chromosome 1"/>
</dbReference>
<dbReference type="GeneID" id="3864134"/>
<reference evidence="1 2" key="1">
    <citation type="journal article" date="2005" name="Science">
        <title>Genome of the host-cell transforming parasite Theileria annulata compared with T. parva.</title>
        <authorList>
            <person name="Pain A."/>
            <person name="Renauld H."/>
            <person name="Berriman M."/>
            <person name="Murphy L."/>
            <person name="Yeats C.A."/>
            <person name="Weir W."/>
            <person name="Kerhornou A."/>
            <person name="Aslett M."/>
            <person name="Bishop R."/>
            <person name="Bouchier C."/>
            <person name="Cochet M."/>
            <person name="Coulson R.M.R."/>
            <person name="Cronin A."/>
            <person name="de Villiers E.P."/>
            <person name="Fraser A."/>
            <person name="Fosker N."/>
            <person name="Gardner M."/>
            <person name="Goble A."/>
            <person name="Griffiths-Jones S."/>
            <person name="Harris D.E."/>
            <person name="Katzer F."/>
            <person name="Larke N."/>
            <person name="Lord A."/>
            <person name="Maser P."/>
            <person name="McKellar S."/>
            <person name="Mooney P."/>
            <person name="Morton F."/>
            <person name="Nene V."/>
            <person name="O'Neil S."/>
            <person name="Price C."/>
            <person name="Quail M.A."/>
            <person name="Rabbinowitsch E."/>
            <person name="Rawlings N.D."/>
            <person name="Rutter S."/>
            <person name="Saunders D."/>
            <person name="Seeger K."/>
            <person name="Shah T."/>
            <person name="Squares R."/>
            <person name="Squares S."/>
            <person name="Tivey A."/>
            <person name="Walker A.R."/>
            <person name="Woodward J."/>
            <person name="Dobbelaere D.A.E."/>
            <person name="Langsley G."/>
            <person name="Rajandream M.A."/>
            <person name="McKeever D."/>
            <person name="Shiels B."/>
            <person name="Tait A."/>
            <person name="Barrell B.G."/>
            <person name="Hall N."/>
        </authorList>
    </citation>
    <scope>NUCLEOTIDE SEQUENCE [LARGE SCALE GENOMIC DNA]</scope>
    <source>
        <strain evidence="2">Ankara</strain>
    </source>
</reference>
<evidence type="ECO:0000313" key="2">
    <source>
        <dbReference type="Proteomes" id="UP000001950"/>
    </source>
</evidence>
<dbReference type="EMBL" id="CR940347">
    <property type="protein sequence ID" value="CAI73123.1"/>
    <property type="molecule type" value="Genomic_DNA"/>
</dbReference>
<keyword evidence="2" id="KW-1185">Reference proteome</keyword>
<proteinExistence type="predicted"/>
<dbReference type="KEGG" id="tan:TA16120"/>
<evidence type="ECO:0008006" key="3">
    <source>
        <dbReference type="Google" id="ProtNLM"/>
    </source>
</evidence>